<dbReference type="GO" id="GO:0016301">
    <property type="term" value="F:kinase activity"/>
    <property type="evidence" value="ECO:0007669"/>
    <property type="project" value="UniProtKB-KW"/>
</dbReference>
<gene>
    <name evidence="9" type="ORF">QQ008_16755</name>
</gene>
<dbReference type="Gene3D" id="3.30.450.20">
    <property type="entry name" value="PAS domain"/>
    <property type="match status" value="3"/>
</dbReference>
<dbReference type="PROSITE" id="PS50112">
    <property type="entry name" value="PAS"/>
    <property type="match status" value="3"/>
</dbReference>
<evidence type="ECO:0000313" key="9">
    <source>
        <dbReference type="EMBL" id="MDN5203041.1"/>
    </source>
</evidence>
<feature type="domain" description="PAC" evidence="8">
    <location>
        <begin position="369"/>
        <end position="419"/>
    </location>
</feature>
<dbReference type="SUPFAM" id="SSF47384">
    <property type="entry name" value="Homodimeric domain of signal transducing histidine kinase"/>
    <property type="match status" value="1"/>
</dbReference>
<feature type="domain" description="Histidine kinase" evidence="6">
    <location>
        <begin position="689"/>
        <end position="907"/>
    </location>
</feature>
<dbReference type="InterPro" id="IPR003594">
    <property type="entry name" value="HATPase_dom"/>
</dbReference>
<keyword evidence="5 9" id="KW-0418">Kinase</keyword>
<dbReference type="SUPFAM" id="SSF55874">
    <property type="entry name" value="ATPase domain of HSP90 chaperone/DNA topoisomerase II/histidine kinase"/>
    <property type="match status" value="1"/>
</dbReference>
<evidence type="ECO:0000313" key="10">
    <source>
        <dbReference type="Proteomes" id="UP001172082"/>
    </source>
</evidence>
<dbReference type="Gene3D" id="3.30.565.10">
    <property type="entry name" value="Histidine kinase-like ATPase, C-terminal domain"/>
    <property type="match status" value="1"/>
</dbReference>
<dbReference type="PROSITE" id="PS50109">
    <property type="entry name" value="HIS_KIN"/>
    <property type="match status" value="1"/>
</dbReference>
<keyword evidence="3" id="KW-0597">Phosphoprotein</keyword>
<dbReference type="Proteomes" id="UP001172082">
    <property type="component" value="Unassembled WGS sequence"/>
</dbReference>
<accession>A0ABT8KQM3</accession>
<evidence type="ECO:0000259" key="7">
    <source>
        <dbReference type="PROSITE" id="PS50112"/>
    </source>
</evidence>
<dbReference type="PROSITE" id="PS50113">
    <property type="entry name" value="PAC"/>
    <property type="match status" value="3"/>
</dbReference>
<protein>
    <recommendedName>
        <fullName evidence="2">histidine kinase</fullName>
        <ecNumber evidence="2">2.7.13.3</ecNumber>
    </recommendedName>
</protein>
<dbReference type="RefSeq" id="WP_346753063.1">
    <property type="nucleotide sequence ID" value="NZ_JAUJEA010000006.1"/>
</dbReference>
<comment type="caution">
    <text evidence="9">The sequence shown here is derived from an EMBL/GenBank/DDBJ whole genome shotgun (WGS) entry which is preliminary data.</text>
</comment>
<dbReference type="EMBL" id="JAUJEA010000006">
    <property type="protein sequence ID" value="MDN5203041.1"/>
    <property type="molecule type" value="Genomic_DNA"/>
</dbReference>
<dbReference type="Pfam" id="PF02518">
    <property type="entry name" value="HATPase_c"/>
    <property type="match status" value="1"/>
</dbReference>
<dbReference type="InterPro" id="IPR035965">
    <property type="entry name" value="PAS-like_dom_sf"/>
</dbReference>
<keyword evidence="4" id="KW-0808">Transferase</keyword>
<feature type="domain" description="PAS" evidence="7">
    <location>
        <begin position="420"/>
        <end position="490"/>
    </location>
</feature>
<feature type="domain" description="PAC" evidence="8">
    <location>
        <begin position="619"/>
        <end position="671"/>
    </location>
</feature>
<evidence type="ECO:0000256" key="2">
    <source>
        <dbReference type="ARBA" id="ARBA00012438"/>
    </source>
</evidence>
<dbReference type="Gene3D" id="1.10.287.130">
    <property type="match status" value="1"/>
</dbReference>
<sequence>MKMLNQQHTALSNMRALYELSLSVGQSLDLKSNCRNFLKALMRIGNLSHGSIWLQKSMITRNDRMTGFTQFLAIPKKINHLKELVHLESTQLLFGDEKVIQINSIDQLTHHGDLPLTSCEYVLFRLDNIGFVVLQISDHLDCLDLKELLPVFKKFKCSIEGCMAHNNLKYEIAERKKKEKQIKNIALFPEENPNAVARFSTFGTFQYGNKSALKLFKTLGIELGARVSAKLIHYIKTKIRKGRKHVQEFELIIENKYYAFELVRIHEANYINVYARDITHRKLAESAAKDSEAKTRLIIDNALDAVITIDKEGIVTDWNNQAVNIFGWSRKEASGKKLSELIIPEEMREMHERGMKHYLRTGEGPVLNKRIEISAIKKDKELFPVELSVVPIHTGGDIQFSAFIRDITEQKRDKEVIKASEARYRLLVETASDLIYKADANGYCTYVNPLAARIMDCEDKELVGQHFSEFTRPDYVRKVTNHYEQQIKSKTKDTYLELPIVTKQGKELWIGQKVQMILEDGEIKGFTAFARDITDRVKAVGRLKASEEKYRGIIENMKLGLLEVDLKDEIKYANNAFSQMTGYSIEELSGKNATELLLVPKFTPKMKQESRERAKGKYSAYEVQIRMKDGSLKWLLISGAPLYDESGKVTGSIGIHLDITDRKKYETEIKKALKKEKELNELKSRFVSMTSHEFRTPLTTIQANLELLEFHLNNIDEELVSRLGKNFKRMSSEINRLTELMNDVLTLGRIDEGKVLYEPAYTDLEELCGEIIKQSFSNQPDGRTADFSIKGNKYDVYLDPRLFSHIIVNLLSNSFKYSKGAGNPGLQLNYNEDTIELAFTDQGIGIPKEERVSLFDSFYRAKNVDNIQGTGLGLSIVKQFLDMHEGQISVQSEQGKGSVFTIVLPKK</sequence>
<evidence type="ECO:0000256" key="3">
    <source>
        <dbReference type="ARBA" id="ARBA00022553"/>
    </source>
</evidence>
<dbReference type="InterPro" id="IPR013767">
    <property type="entry name" value="PAS_fold"/>
</dbReference>
<dbReference type="PANTHER" id="PTHR43304">
    <property type="entry name" value="PHYTOCHROME-LIKE PROTEIN CPH1"/>
    <property type="match status" value="1"/>
</dbReference>
<evidence type="ECO:0000256" key="5">
    <source>
        <dbReference type="ARBA" id="ARBA00022777"/>
    </source>
</evidence>
<name>A0ABT8KQM3_9BACT</name>
<evidence type="ECO:0000259" key="8">
    <source>
        <dbReference type="PROSITE" id="PS50113"/>
    </source>
</evidence>
<dbReference type="SMART" id="SM00388">
    <property type="entry name" value="HisKA"/>
    <property type="match status" value="1"/>
</dbReference>
<dbReference type="SMART" id="SM00387">
    <property type="entry name" value="HATPase_c"/>
    <property type="match status" value="1"/>
</dbReference>
<dbReference type="InterPro" id="IPR001610">
    <property type="entry name" value="PAC"/>
</dbReference>
<evidence type="ECO:0000256" key="4">
    <source>
        <dbReference type="ARBA" id="ARBA00022679"/>
    </source>
</evidence>
<evidence type="ECO:0000259" key="6">
    <source>
        <dbReference type="PROSITE" id="PS50109"/>
    </source>
</evidence>
<dbReference type="CDD" id="cd00075">
    <property type="entry name" value="HATPase"/>
    <property type="match status" value="1"/>
</dbReference>
<dbReference type="InterPro" id="IPR005467">
    <property type="entry name" value="His_kinase_dom"/>
</dbReference>
<comment type="catalytic activity">
    <reaction evidence="1">
        <text>ATP + protein L-histidine = ADP + protein N-phospho-L-histidine.</text>
        <dbReference type="EC" id="2.7.13.3"/>
    </reaction>
</comment>
<dbReference type="EC" id="2.7.13.3" evidence="2"/>
<evidence type="ECO:0000256" key="1">
    <source>
        <dbReference type="ARBA" id="ARBA00000085"/>
    </source>
</evidence>
<dbReference type="SMART" id="SM00086">
    <property type="entry name" value="PAC"/>
    <property type="match status" value="3"/>
</dbReference>
<reference evidence="9" key="1">
    <citation type="submission" date="2023-06" db="EMBL/GenBank/DDBJ databases">
        <title>Genomic of Parafulvivirga corallium.</title>
        <authorList>
            <person name="Wang G."/>
        </authorList>
    </citation>
    <scope>NUCLEOTIDE SEQUENCE</scope>
    <source>
        <strain evidence="9">BMA10</strain>
    </source>
</reference>
<dbReference type="InterPro" id="IPR000700">
    <property type="entry name" value="PAS-assoc_C"/>
</dbReference>
<dbReference type="SUPFAM" id="SSF55785">
    <property type="entry name" value="PYP-like sensor domain (PAS domain)"/>
    <property type="match status" value="3"/>
</dbReference>
<dbReference type="InterPro" id="IPR036890">
    <property type="entry name" value="HATPase_C_sf"/>
</dbReference>
<dbReference type="InterPro" id="IPR036097">
    <property type="entry name" value="HisK_dim/P_sf"/>
</dbReference>
<dbReference type="InterPro" id="IPR003661">
    <property type="entry name" value="HisK_dim/P_dom"/>
</dbReference>
<keyword evidence="10" id="KW-1185">Reference proteome</keyword>
<proteinExistence type="predicted"/>
<dbReference type="CDD" id="cd00130">
    <property type="entry name" value="PAS"/>
    <property type="match status" value="3"/>
</dbReference>
<dbReference type="PANTHER" id="PTHR43304:SF1">
    <property type="entry name" value="PAC DOMAIN-CONTAINING PROTEIN"/>
    <property type="match status" value="1"/>
</dbReference>
<dbReference type="InterPro" id="IPR004358">
    <property type="entry name" value="Sig_transdc_His_kin-like_C"/>
</dbReference>
<feature type="domain" description="PAS" evidence="7">
    <location>
        <begin position="291"/>
        <end position="362"/>
    </location>
</feature>
<dbReference type="Pfam" id="PF00989">
    <property type="entry name" value="PAS"/>
    <property type="match status" value="3"/>
</dbReference>
<dbReference type="Pfam" id="PF00512">
    <property type="entry name" value="HisKA"/>
    <property type="match status" value="1"/>
</dbReference>
<dbReference type="InterPro" id="IPR000014">
    <property type="entry name" value="PAS"/>
</dbReference>
<dbReference type="InterPro" id="IPR052162">
    <property type="entry name" value="Sensor_kinase/Photoreceptor"/>
</dbReference>
<dbReference type="NCBIfam" id="TIGR00229">
    <property type="entry name" value="sensory_box"/>
    <property type="match status" value="3"/>
</dbReference>
<feature type="domain" description="PAS" evidence="7">
    <location>
        <begin position="546"/>
        <end position="617"/>
    </location>
</feature>
<dbReference type="SMART" id="SM00091">
    <property type="entry name" value="PAS"/>
    <property type="match status" value="3"/>
</dbReference>
<organism evidence="9 10">
    <name type="scientific">Splendidivirga corallicola</name>
    <dbReference type="NCBI Taxonomy" id="3051826"/>
    <lineage>
        <taxon>Bacteria</taxon>
        <taxon>Pseudomonadati</taxon>
        <taxon>Bacteroidota</taxon>
        <taxon>Cytophagia</taxon>
        <taxon>Cytophagales</taxon>
        <taxon>Splendidivirgaceae</taxon>
        <taxon>Splendidivirga</taxon>
    </lineage>
</organism>
<dbReference type="CDD" id="cd00082">
    <property type="entry name" value="HisKA"/>
    <property type="match status" value="1"/>
</dbReference>
<dbReference type="PRINTS" id="PR00344">
    <property type="entry name" value="BCTRLSENSOR"/>
</dbReference>
<feature type="domain" description="PAC" evidence="8">
    <location>
        <begin position="494"/>
        <end position="545"/>
    </location>
</feature>